<organism evidence="1 2">
    <name type="scientific">Ixodes persulcatus</name>
    <name type="common">Taiga tick</name>
    <dbReference type="NCBI Taxonomy" id="34615"/>
    <lineage>
        <taxon>Eukaryota</taxon>
        <taxon>Metazoa</taxon>
        <taxon>Ecdysozoa</taxon>
        <taxon>Arthropoda</taxon>
        <taxon>Chelicerata</taxon>
        <taxon>Arachnida</taxon>
        <taxon>Acari</taxon>
        <taxon>Parasitiformes</taxon>
        <taxon>Ixodida</taxon>
        <taxon>Ixodoidea</taxon>
        <taxon>Ixodidae</taxon>
        <taxon>Ixodinae</taxon>
        <taxon>Ixodes</taxon>
    </lineage>
</organism>
<accession>A0AC60PIB9</accession>
<proteinExistence type="predicted"/>
<comment type="caution">
    <text evidence="1">The sequence shown here is derived from an EMBL/GenBank/DDBJ whole genome shotgun (WGS) entry which is preliminary data.</text>
</comment>
<keyword evidence="2" id="KW-1185">Reference proteome</keyword>
<dbReference type="Proteomes" id="UP000805193">
    <property type="component" value="Unassembled WGS sequence"/>
</dbReference>
<protein>
    <submittedName>
        <fullName evidence="1">Uncharacterized protein</fullName>
    </submittedName>
</protein>
<gene>
    <name evidence="1" type="ORF">HPB47_003839</name>
</gene>
<evidence type="ECO:0000313" key="1">
    <source>
        <dbReference type="EMBL" id="KAG0419845.1"/>
    </source>
</evidence>
<evidence type="ECO:0000313" key="2">
    <source>
        <dbReference type="Proteomes" id="UP000805193"/>
    </source>
</evidence>
<name>A0AC60PIB9_IXOPE</name>
<dbReference type="EMBL" id="JABSTQ010010571">
    <property type="protein sequence ID" value="KAG0419845.1"/>
    <property type="molecule type" value="Genomic_DNA"/>
</dbReference>
<sequence length="80" mass="9000">MVMTDNSSAEKAVVQETGPTARQLLCHFHVAQAEWHWLTAAYNHVDKDQRCQLISLFQEASFVRGVLAQHGLCQQGDISF</sequence>
<reference evidence="1 2" key="1">
    <citation type="journal article" date="2020" name="Cell">
        <title>Large-Scale Comparative Analyses of Tick Genomes Elucidate Their Genetic Diversity and Vector Capacities.</title>
        <authorList>
            <consortium name="Tick Genome and Microbiome Consortium (TIGMIC)"/>
            <person name="Jia N."/>
            <person name="Wang J."/>
            <person name="Shi W."/>
            <person name="Du L."/>
            <person name="Sun Y."/>
            <person name="Zhan W."/>
            <person name="Jiang J.F."/>
            <person name="Wang Q."/>
            <person name="Zhang B."/>
            <person name="Ji P."/>
            <person name="Bell-Sakyi L."/>
            <person name="Cui X.M."/>
            <person name="Yuan T.T."/>
            <person name="Jiang B.G."/>
            <person name="Yang W.F."/>
            <person name="Lam T.T."/>
            <person name="Chang Q.C."/>
            <person name="Ding S.J."/>
            <person name="Wang X.J."/>
            <person name="Zhu J.G."/>
            <person name="Ruan X.D."/>
            <person name="Zhao L."/>
            <person name="Wei J.T."/>
            <person name="Ye R.Z."/>
            <person name="Que T.C."/>
            <person name="Du C.H."/>
            <person name="Zhou Y.H."/>
            <person name="Cheng J.X."/>
            <person name="Dai P.F."/>
            <person name="Guo W.B."/>
            <person name="Han X.H."/>
            <person name="Huang E.J."/>
            <person name="Li L.F."/>
            <person name="Wei W."/>
            <person name="Gao Y.C."/>
            <person name="Liu J.Z."/>
            <person name="Shao H.Z."/>
            <person name="Wang X."/>
            <person name="Wang C.C."/>
            <person name="Yang T.C."/>
            <person name="Huo Q.B."/>
            <person name="Li W."/>
            <person name="Chen H.Y."/>
            <person name="Chen S.E."/>
            <person name="Zhou L.G."/>
            <person name="Ni X.B."/>
            <person name="Tian J.H."/>
            <person name="Sheng Y."/>
            <person name="Liu T."/>
            <person name="Pan Y.S."/>
            <person name="Xia L.Y."/>
            <person name="Li J."/>
            <person name="Zhao F."/>
            <person name="Cao W.C."/>
        </authorList>
    </citation>
    <scope>NUCLEOTIDE SEQUENCE [LARGE SCALE GENOMIC DNA]</scope>
    <source>
        <strain evidence="1">Iper-2018</strain>
    </source>
</reference>